<dbReference type="GO" id="GO:0016705">
    <property type="term" value="F:oxidoreductase activity, acting on paired donors, with incorporation or reduction of molecular oxygen"/>
    <property type="evidence" value="ECO:0007669"/>
    <property type="project" value="InterPro"/>
</dbReference>
<dbReference type="Gene3D" id="3.20.20.30">
    <property type="entry name" value="Luciferase-like domain"/>
    <property type="match status" value="1"/>
</dbReference>
<evidence type="ECO:0000313" key="4">
    <source>
        <dbReference type="Proteomes" id="UP000192284"/>
    </source>
</evidence>
<dbReference type="AlphaFoldDB" id="A0A1X0A2F9"/>
<name>A0A1X0A2F9_MYCAN</name>
<dbReference type="NCBIfam" id="TIGR03557">
    <property type="entry name" value="F420_G6P_family"/>
    <property type="match status" value="1"/>
</dbReference>
<dbReference type="InterPro" id="IPR050564">
    <property type="entry name" value="F420-G6PD/mer"/>
</dbReference>
<dbReference type="PANTHER" id="PTHR43244">
    <property type="match status" value="1"/>
</dbReference>
<dbReference type="InterPro" id="IPR036661">
    <property type="entry name" value="Luciferase-like_sf"/>
</dbReference>
<organism evidence="3 4">
    <name type="scientific">Mycobacterium angelicum</name>
    <dbReference type="NCBI Taxonomy" id="470074"/>
    <lineage>
        <taxon>Bacteria</taxon>
        <taxon>Bacillati</taxon>
        <taxon>Actinomycetota</taxon>
        <taxon>Actinomycetes</taxon>
        <taxon>Mycobacteriales</taxon>
        <taxon>Mycobacteriaceae</taxon>
        <taxon>Mycobacterium</taxon>
    </lineage>
</organism>
<dbReference type="PANTHER" id="PTHR43244:SF1">
    <property type="entry name" value="5,10-METHYLENETETRAHYDROMETHANOPTERIN REDUCTASE"/>
    <property type="match status" value="1"/>
</dbReference>
<dbReference type="Proteomes" id="UP000192284">
    <property type="component" value="Unassembled WGS sequence"/>
</dbReference>
<evidence type="ECO:0000256" key="1">
    <source>
        <dbReference type="ARBA" id="ARBA00023002"/>
    </source>
</evidence>
<reference evidence="3 4" key="1">
    <citation type="submission" date="2017-02" db="EMBL/GenBank/DDBJ databases">
        <title>The new phylogeny of genus Mycobacterium.</title>
        <authorList>
            <person name="Tortoli E."/>
            <person name="Trovato A."/>
            <person name="Cirillo D.M."/>
        </authorList>
    </citation>
    <scope>NUCLEOTIDE SEQUENCE [LARGE SCALE GENOMIC DNA]</scope>
    <source>
        <strain evidence="3 4">DSM 45057</strain>
    </source>
</reference>
<dbReference type="Pfam" id="PF00296">
    <property type="entry name" value="Bac_luciferase"/>
    <property type="match status" value="1"/>
</dbReference>
<dbReference type="OrthoDB" id="180193at2"/>
<gene>
    <name evidence="3" type="ORF">BST12_05225</name>
</gene>
<dbReference type="EMBL" id="MVHE01000005">
    <property type="protein sequence ID" value="ORA24192.1"/>
    <property type="molecule type" value="Genomic_DNA"/>
</dbReference>
<protein>
    <submittedName>
        <fullName evidence="3">LLM class F420-dependent oxidoreductase</fullName>
    </submittedName>
</protein>
<keyword evidence="1" id="KW-0560">Oxidoreductase</keyword>
<dbReference type="SUPFAM" id="SSF51679">
    <property type="entry name" value="Bacterial luciferase-like"/>
    <property type="match status" value="1"/>
</dbReference>
<sequence>MTKIGYFLSCEQFGPAELIDQAKRAEAAGFDALWISDHFHPWNDEQGQSPFVWGVIGALSQVTRLPVTTAVTCPTIRIHPAIIAHAAATAAVQLDGRFILGVGSGEALNEHVLGDRWPSVGVRQQMLEEAIELIRLLHKGDEISHHGKYYEVQEARIYTCPEKPVPIYVSGFGPQGAQLAGRIGDGYCLAMPEIELVQAFRDAGGGNKPVQAGTKVSWDRDPDTALKVAHRLWANEGLPGQTAQILPRPKDFAELMTLVPPDTVAESVTCGPDADKHAAQLRQYLDAGIDEVYVQQIGPDMDGFFSAWEREVLPQLD</sequence>
<accession>A0A1X0A2F9</accession>
<feature type="domain" description="Luciferase-like" evidence="2">
    <location>
        <begin position="4"/>
        <end position="291"/>
    </location>
</feature>
<comment type="caution">
    <text evidence="3">The sequence shown here is derived from an EMBL/GenBank/DDBJ whole genome shotgun (WGS) entry which is preliminary data.</text>
</comment>
<dbReference type="InterPro" id="IPR011251">
    <property type="entry name" value="Luciferase-like_dom"/>
</dbReference>
<evidence type="ECO:0000313" key="3">
    <source>
        <dbReference type="EMBL" id="ORA24192.1"/>
    </source>
</evidence>
<evidence type="ECO:0000259" key="2">
    <source>
        <dbReference type="Pfam" id="PF00296"/>
    </source>
</evidence>
<proteinExistence type="predicted"/>
<dbReference type="RefSeq" id="WP_083111958.1">
    <property type="nucleotide sequence ID" value="NZ_JACKTS010000031.1"/>
</dbReference>
<keyword evidence="4" id="KW-1185">Reference proteome</keyword>
<dbReference type="InterPro" id="IPR019945">
    <property type="entry name" value="F420_G6P_DH-rel"/>
</dbReference>
<dbReference type="CDD" id="cd01097">
    <property type="entry name" value="Tetrahydromethanopterin_reductase"/>
    <property type="match status" value="1"/>
</dbReference>